<evidence type="ECO:0000313" key="7">
    <source>
        <dbReference type="EMBL" id="CAD8107270.1"/>
    </source>
</evidence>
<dbReference type="PANTHER" id="PTHR46679">
    <property type="match status" value="1"/>
</dbReference>
<evidence type="ECO:0000256" key="3">
    <source>
        <dbReference type="ARBA" id="ARBA00022982"/>
    </source>
</evidence>
<dbReference type="GO" id="GO:0015035">
    <property type="term" value="F:protein-disulfide reductase activity"/>
    <property type="evidence" value="ECO:0007669"/>
    <property type="project" value="TreeGrafter"/>
</dbReference>
<dbReference type="EMBL" id="CAJJDM010000136">
    <property type="protein sequence ID" value="CAD8107270.1"/>
    <property type="molecule type" value="Genomic_DNA"/>
</dbReference>
<dbReference type="Pfam" id="PF00462">
    <property type="entry name" value="Glutaredoxin"/>
    <property type="match status" value="1"/>
</dbReference>
<evidence type="ECO:0000313" key="8">
    <source>
        <dbReference type="Proteomes" id="UP000688137"/>
    </source>
</evidence>
<keyword evidence="2" id="KW-0813">Transport</keyword>
<keyword evidence="4" id="KW-1015">Disulfide bond</keyword>
<organism evidence="7 8">
    <name type="scientific">Paramecium primaurelia</name>
    <dbReference type="NCBI Taxonomy" id="5886"/>
    <lineage>
        <taxon>Eukaryota</taxon>
        <taxon>Sar</taxon>
        <taxon>Alveolata</taxon>
        <taxon>Ciliophora</taxon>
        <taxon>Intramacronucleata</taxon>
        <taxon>Oligohymenophorea</taxon>
        <taxon>Peniculida</taxon>
        <taxon>Parameciidae</taxon>
        <taxon>Paramecium</taxon>
    </lineage>
</organism>
<dbReference type="Proteomes" id="UP000688137">
    <property type="component" value="Unassembled WGS sequence"/>
</dbReference>
<keyword evidence="8" id="KW-1185">Reference proteome</keyword>
<evidence type="ECO:0000259" key="6">
    <source>
        <dbReference type="Pfam" id="PF00462"/>
    </source>
</evidence>
<evidence type="ECO:0000256" key="4">
    <source>
        <dbReference type="ARBA" id="ARBA00023157"/>
    </source>
</evidence>
<gene>
    <name evidence="7" type="ORF">PPRIM_AZ9-3.1.T1330084</name>
</gene>
<sequence>MEHQEIKSDKPVVIYGGDYCPYCHKLKHFLDTKNIPYEYRDITKDKEHERQVNEFVVKLKWSTIPMVFIKQKFVGGYTDVVNLDQKGELEKLLK</sequence>
<dbReference type="AlphaFoldDB" id="A0A8S1PVH3"/>
<feature type="domain" description="Glutaredoxin" evidence="6">
    <location>
        <begin position="12"/>
        <end position="74"/>
    </location>
</feature>
<dbReference type="GO" id="GO:0005739">
    <property type="term" value="C:mitochondrion"/>
    <property type="evidence" value="ECO:0007669"/>
    <property type="project" value="TreeGrafter"/>
</dbReference>
<keyword evidence="3" id="KW-0249">Electron transport</keyword>
<dbReference type="PANTHER" id="PTHR46679:SF1">
    <property type="entry name" value="GLUTAREDOXIN-2, MITOCHONDRIAL"/>
    <property type="match status" value="1"/>
</dbReference>
<name>A0A8S1PVH3_PARPR</name>
<evidence type="ECO:0000256" key="2">
    <source>
        <dbReference type="ARBA" id="ARBA00022448"/>
    </source>
</evidence>
<evidence type="ECO:0000256" key="5">
    <source>
        <dbReference type="ARBA" id="ARBA00023284"/>
    </source>
</evidence>
<accession>A0A8S1PVH3</accession>
<comment type="similarity">
    <text evidence="1">Belongs to the glutaredoxin family.</text>
</comment>
<dbReference type="PROSITE" id="PS51354">
    <property type="entry name" value="GLUTAREDOXIN_2"/>
    <property type="match status" value="1"/>
</dbReference>
<keyword evidence="5" id="KW-0676">Redox-active center</keyword>
<protein>
    <recommendedName>
        <fullName evidence="6">Glutaredoxin domain-containing protein</fullName>
    </recommendedName>
</protein>
<dbReference type="OMA" id="MEHSEIK"/>
<evidence type="ECO:0000256" key="1">
    <source>
        <dbReference type="ARBA" id="ARBA00007787"/>
    </source>
</evidence>
<proteinExistence type="inferred from homology"/>
<comment type="caution">
    <text evidence="7">The sequence shown here is derived from an EMBL/GenBank/DDBJ whole genome shotgun (WGS) entry which is preliminary data.</text>
</comment>
<dbReference type="InterPro" id="IPR002109">
    <property type="entry name" value="Glutaredoxin"/>
</dbReference>
<reference evidence="7" key="1">
    <citation type="submission" date="2021-01" db="EMBL/GenBank/DDBJ databases">
        <authorList>
            <consortium name="Genoscope - CEA"/>
            <person name="William W."/>
        </authorList>
    </citation>
    <scope>NUCLEOTIDE SEQUENCE</scope>
</reference>
<dbReference type="CDD" id="cd02066">
    <property type="entry name" value="GRX_family"/>
    <property type="match status" value="1"/>
</dbReference>